<evidence type="ECO:0000256" key="4">
    <source>
        <dbReference type="ARBA" id="ARBA00022771"/>
    </source>
</evidence>
<evidence type="ECO:0000256" key="8">
    <source>
        <dbReference type="ARBA" id="ARBA00023242"/>
    </source>
</evidence>
<dbReference type="GO" id="GO:0000981">
    <property type="term" value="F:DNA-binding transcription factor activity, RNA polymerase II-specific"/>
    <property type="evidence" value="ECO:0007669"/>
    <property type="project" value="TreeGrafter"/>
</dbReference>
<feature type="region of interest" description="Disordered" evidence="10">
    <location>
        <begin position="1"/>
        <end position="75"/>
    </location>
</feature>
<dbReference type="PANTHER" id="PTHR10071:SF335">
    <property type="entry name" value="IRON-SENSING TRANSCRIPTIONAL REPRESSOR-RELATED"/>
    <property type="match status" value="1"/>
</dbReference>
<feature type="region of interest" description="Disordered" evidence="10">
    <location>
        <begin position="90"/>
        <end position="122"/>
    </location>
</feature>
<evidence type="ECO:0000259" key="11">
    <source>
        <dbReference type="PROSITE" id="PS50114"/>
    </source>
</evidence>
<feature type="compositionally biased region" description="Low complexity" evidence="10">
    <location>
        <begin position="8"/>
        <end position="18"/>
    </location>
</feature>
<sequence length="536" mass="56578">MSGGVSASGGASLAPALAHHPHRLSRQPSREDFEMAENLSMLNPQHHRPAGTSPQASTEAPSPENDAMSTTSQGAQTDISEYHSLEDTLAHRQPPQDPSSRHASPAAMQQRPQASNAPVNGQICSNCGTTRTPLWRRSPTGETICNACGLYWKARNQSRPTNLKRTVQPTTLAVQQTQATGQPHDRSNSPSCLTTSPRATYVAADQVATGTCPGGGRCNGTGGQQGCNGCPAYNNRVSKTAQFALAHASAQQNAPPTPGAGDAQASSAADSLSAPTGHSMGQNAASVVPACQNCGTTITPLWRRDELGHTICNACGLYHKLHGTHRPVAMKKQEIKRRKRVVPAPPDMAYSPSQAAQGTPRGFDSSVSPDPSASLPEPSEPYANPQASHTYGPLPVDFTNFHHSSSSSATNPRAIYQQQPSPSAPSPRKRSLSALAEDVATPMSYTTNAPPSSTNGQTPAPANRANSISAILNPSTARQTQVADASIDPNLGAIGRPGEGERAKRKDKLRQEAEAMREALRRTEMELESMEGEGEQ</sequence>
<dbReference type="GO" id="GO:0045944">
    <property type="term" value="P:positive regulation of transcription by RNA polymerase II"/>
    <property type="evidence" value="ECO:0007669"/>
    <property type="project" value="TreeGrafter"/>
</dbReference>
<dbReference type="EMBL" id="MU004194">
    <property type="protein sequence ID" value="KAF2492086.1"/>
    <property type="molecule type" value="Genomic_DNA"/>
</dbReference>
<keyword evidence="5" id="KW-0862">Zinc</keyword>
<dbReference type="AlphaFoldDB" id="A0A6A6QJ99"/>
<dbReference type="PROSITE" id="PS00344">
    <property type="entry name" value="GATA_ZN_FINGER_1"/>
    <property type="match status" value="2"/>
</dbReference>
<dbReference type="PRINTS" id="PR00619">
    <property type="entry name" value="GATAZNFINGER"/>
</dbReference>
<feature type="domain" description="GATA-type" evidence="11">
    <location>
        <begin position="118"/>
        <end position="171"/>
    </location>
</feature>
<evidence type="ECO:0000256" key="5">
    <source>
        <dbReference type="ARBA" id="ARBA00022833"/>
    </source>
</evidence>
<keyword evidence="4 9" id="KW-0863">Zinc-finger</keyword>
<evidence type="ECO:0000256" key="3">
    <source>
        <dbReference type="ARBA" id="ARBA00022737"/>
    </source>
</evidence>
<evidence type="ECO:0000256" key="2">
    <source>
        <dbReference type="ARBA" id="ARBA00022723"/>
    </source>
</evidence>
<organism evidence="12 13">
    <name type="scientific">Lophium mytilinum</name>
    <dbReference type="NCBI Taxonomy" id="390894"/>
    <lineage>
        <taxon>Eukaryota</taxon>
        <taxon>Fungi</taxon>
        <taxon>Dikarya</taxon>
        <taxon>Ascomycota</taxon>
        <taxon>Pezizomycotina</taxon>
        <taxon>Dothideomycetes</taxon>
        <taxon>Pleosporomycetidae</taxon>
        <taxon>Mytilinidiales</taxon>
        <taxon>Mytilinidiaceae</taxon>
        <taxon>Lophium</taxon>
    </lineage>
</organism>
<feature type="compositionally biased region" description="Polar residues" evidence="10">
    <location>
        <begin position="110"/>
        <end position="122"/>
    </location>
</feature>
<feature type="compositionally biased region" description="Polar residues" evidence="10">
    <location>
        <begin position="401"/>
        <end position="411"/>
    </location>
</feature>
<evidence type="ECO:0000313" key="12">
    <source>
        <dbReference type="EMBL" id="KAF2492086.1"/>
    </source>
</evidence>
<dbReference type="InterPro" id="IPR000679">
    <property type="entry name" value="Znf_GATA"/>
</dbReference>
<protein>
    <recommendedName>
        <fullName evidence="11">GATA-type domain-containing protein</fullName>
    </recommendedName>
</protein>
<dbReference type="InterPro" id="IPR039355">
    <property type="entry name" value="Transcription_factor_GATA"/>
</dbReference>
<feature type="compositionally biased region" description="Low complexity" evidence="10">
    <location>
        <begin position="259"/>
        <end position="274"/>
    </location>
</feature>
<evidence type="ECO:0000256" key="9">
    <source>
        <dbReference type="PROSITE-ProRule" id="PRU00094"/>
    </source>
</evidence>
<keyword evidence="8" id="KW-0539">Nucleus</keyword>
<evidence type="ECO:0000256" key="10">
    <source>
        <dbReference type="SAM" id="MobiDB-lite"/>
    </source>
</evidence>
<dbReference type="GO" id="GO:0000122">
    <property type="term" value="P:negative regulation of transcription by RNA polymerase II"/>
    <property type="evidence" value="ECO:0007669"/>
    <property type="project" value="TreeGrafter"/>
</dbReference>
<dbReference type="FunFam" id="3.30.50.10:FF:000007">
    <property type="entry name" value="Nitrogen regulatory AreA, N-terminal"/>
    <property type="match status" value="1"/>
</dbReference>
<evidence type="ECO:0000256" key="1">
    <source>
        <dbReference type="ARBA" id="ARBA00004123"/>
    </source>
</evidence>
<evidence type="ECO:0000256" key="7">
    <source>
        <dbReference type="ARBA" id="ARBA00023163"/>
    </source>
</evidence>
<dbReference type="GO" id="GO:0034757">
    <property type="term" value="P:negative regulation of iron ion transport"/>
    <property type="evidence" value="ECO:0007669"/>
    <property type="project" value="UniProtKB-ARBA"/>
</dbReference>
<accession>A0A6A6QJ99</accession>
<keyword evidence="3" id="KW-0677">Repeat</keyword>
<dbReference type="FunFam" id="3.30.50.10:FF:000039">
    <property type="entry name" value="Siderophore transcription factor SreA"/>
    <property type="match status" value="1"/>
</dbReference>
<dbReference type="SUPFAM" id="SSF57716">
    <property type="entry name" value="Glucocorticoid receptor-like (DNA-binding domain)"/>
    <property type="match status" value="2"/>
</dbReference>
<dbReference type="InterPro" id="IPR013088">
    <property type="entry name" value="Znf_NHR/GATA"/>
</dbReference>
<comment type="subcellular location">
    <subcellularLocation>
        <location evidence="1">Nucleus</location>
    </subcellularLocation>
</comment>
<dbReference type="CDD" id="cd00202">
    <property type="entry name" value="ZnF_GATA"/>
    <property type="match status" value="2"/>
</dbReference>
<feature type="compositionally biased region" description="Basic residues" evidence="10">
    <location>
        <begin position="328"/>
        <end position="341"/>
    </location>
</feature>
<dbReference type="PANTHER" id="PTHR10071">
    <property type="entry name" value="TRANSCRIPTION FACTOR GATA FAMILY MEMBER"/>
    <property type="match status" value="1"/>
</dbReference>
<dbReference type="Pfam" id="PF00320">
    <property type="entry name" value="GATA"/>
    <property type="match status" value="2"/>
</dbReference>
<proteinExistence type="predicted"/>
<dbReference type="GO" id="GO:0005634">
    <property type="term" value="C:nucleus"/>
    <property type="evidence" value="ECO:0007669"/>
    <property type="project" value="UniProtKB-SubCell"/>
</dbReference>
<gene>
    <name evidence="12" type="ORF">BU16DRAFT_102794</name>
</gene>
<dbReference type="Proteomes" id="UP000799750">
    <property type="component" value="Unassembled WGS sequence"/>
</dbReference>
<feature type="compositionally biased region" description="Basic and acidic residues" evidence="10">
    <location>
        <begin position="498"/>
        <end position="515"/>
    </location>
</feature>
<dbReference type="OrthoDB" id="515401at2759"/>
<evidence type="ECO:0000313" key="13">
    <source>
        <dbReference type="Proteomes" id="UP000799750"/>
    </source>
</evidence>
<keyword evidence="13" id="KW-1185">Reference proteome</keyword>
<feature type="region of interest" description="Disordered" evidence="10">
    <location>
        <begin position="328"/>
        <end position="515"/>
    </location>
</feature>
<keyword evidence="2" id="KW-0479">Metal-binding</keyword>
<keyword evidence="6" id="KW-0805">Transcription regulation</keyword>
<dbReference type="GO" id="GO:0000978">
    <property type="term" value="F:RNA polymerase II cis-regulatory region sequence-specific DNA binding"/>
    <property type="evidence" value="ECO:0007669"/>
    <property type="project" value="TreeGrafter"/>
</dbReference>
<feature type="domain" description="GATA-type" evidence="11">
    <location>
        <begin position="291"/>
        <end position="338"/>
    </location>
</feature>
<name>A0A6A6QJ99_9PEZI</name>
<keyword evidence="7" id="KW-0804">Transcription</keyword>
<feature type="region of interest" description="Disordered" evidence="10">
    <location>
        <begin position="246"/>
        <end position="282"/>
    </location>
</feature>
<feature type="compositionally biased region" description="Polar residues" evidence="10">
    <location>
        <begin position="443"/>
        <end position="483"/>
    </location>
</feature>
<evidence type="ECO:0000256" key="6">
    <source>
        <dbReference type="ARBA" id="ARBA00023015"/>
    </source>
</evidence>
<reference evidence="12" key="1">
    <citation type="journal article" date="2020" name="Stud. Mycol.">
        <title>101 Dothideomycetes genomes: a test case for predicting lifestyles and emergence of pathogens.</title>
        <authorList>
            <person name="Haridas S."/>
            <person name="Albert R."/>
            <person name="Binder M."/>
            <person name="Bloem J."/>
            <person name="Labutti K."/>
            <person name="Salamov A."/>
            <person name="Andreopoulos B."/>
            <person name="Baker S."/>
            <person name="Barry K."/>
            <person name="Bills G."/>
            <person name="Bluhm B."/>
            <person name="Cannon C."/>
            <person name="Castanera R."/>
            <person name="Culley D."/>
            <person name="Daum C."/>
            <person name="Ezra D."/>
            <person name="Gonzalez J."/>
            <person name="Henrissat B."/>
            <person name="Kuo A."/>
            <person name="Liang C."/>
            <person name="Lipzen A."/>
            <person name="Lutzoni F."/>
            <person name="Magnuson J."/>
            <person name="Mondo S."/>
            <person name="Nolan M."/>
            <person name="Ohm R."/>
            <person name="Pangilinan J."/>
            <person name="Park H.-J."/>
            <person name="Ramirez L."/>
            <person name="Alfaro M."/>
            <person name="Sun H."/>
            <person name="Tritt A."/>
            <person name="Yoshinaga Y."/>
            <person name="Zwiers L.-H."/>
            <person name="Turgeon B."/>
            <person name="Goodwin S."/>
            <person name="Spatafora J."/>
            <person name="Crous P."/>
            <person name="Grigoriev I."/>
        </authorList>
    </citation>
    <scope>NUCLEOTIDE SEQUENCE</scope>
    <source>
        <strain evidence="12">CBS 269.34</strain>
    </source>
</reference>
<dbReference type="GO" id="GO:0006879">
    <property type="term" value="P:intracellular iron ion homeostasis"/>
    <property type="evidence" value="ECO:0007669"/>
    <property type="project" value="UniProtKB-ARBA"/>
</dbReference>
<dbReference type="SMART" id="SM00401">
    <property type="entry name" value="ZnF_GATA"/>
    <property type="match status" value="2"/>
</dbReference>
<dbReference type="Gene3D" id="3.30.50.10">
    <property type="entry name" value="Erythroid Transcription Factor GATA-1, subunit A"/>
    <property type="match status" value="2"/>
</dbReference>
<dbReference type="PROSITE" id="PS50114">
    <property type="entry name" value="GATA_ZN_FINGER_2"/>
    <property type="match status" value="2"/>
</dbReference>
<dbReference type="GO" id="GO:0008270">
    <property type="term" value="F:zinc ion binding"/>
    <property type="evidence" value="ECO:0007669"/>
    <property type="project" value="UniProtKB-KW"/>
</dbReference>